<evidence type="ECO:0000313" key="2">
    <source>
        <dbReference type="Proteomes" id="UP000614601"/>
    </source>
</evidence>
<organism evidence="1 2">
    <name type="scientific">Bursaphelenchus okinawaensis</name>
    <dbReference type="NCBI Taxonomy" id="465554"/>
    <lineage>
        <taxon>Eukaryota</taxon>
        <taxon>Metazoa</taxon>
        <taxon>Ecdysozoa</taxon>
        <taxon>Nematoda</taxon>
        <taxon>Chromadorea</taxon>
        <taxon>Rhabditida</taxon>
        <taxon>Tylenchina</taxon>
        <taxon>Tylenchomorpha</taxon>
        <taxon>Aphelenchoidea</taxon>
        <taxon>Aphelenchoididae</taxon>
        <taxon>Bursaphelenchus</taxon>
    </lineage>
</organism>
<dbReference type="EMBL" id="CAJFDH010000003">
    <property type="protein sequence ID" value="CAD5215594.1"/>
    <property type="molecule type" value="Genomic_DNA"/>
</dbReference>
<gene>
    <name evidence="1" type="ORF">BOKJ2_LOCUS6171</name>
</gene>
<keyword evidence="2" id="KW-1185">Reference proteome</keyword>
<dbReference type="Proteomes" id="UP000783686">
    <property type="component" value="Unassembled WGS sequence"/>
</dbReference>
<name>A0A811KKH7_9BILA</name>
<comment type="caution">
    <text evidence="1">The sequence shown here is derived from an EMBL/GenBank/DDBJ whole genome shotgun (WGS) entry which is preliminary data.</text>
</comment>
<accession>A0A811KKH7</accession>
<proteinExistence type="predicted"/>
<dbReference type="EMBL" id="CAJFCW020000003">
    <property type="protein sequence ID" value="CAG9104389.1"/>
    <property type="molecule type" value="Genomic_DNA"/>
</dbReference>
<sequence>MGLQRSNSVVSPNTAVPIPTLLRSRSVNNVANVNTSYSNYLWTRSPTISNNYLLNSHALFDDYWYSKYRYYTPYTTSFYNNYFYPYYHGSYRYEISYPIYRRVFNTRHYPFYRPLYYRPNRAYDLLYY</sequence>
<reference evidence="1" key="1">
    <citation type="submission" date="2020-09" db="EMBL/GenBank/DDBJ databases">
        <authorList>
            <person name="Kikuchi T."/>
        </authorList>
    </citation>
    <scope>NUCLEOTIDE SEQUENCE</scope>
    <source>
        <strain evidence="1">SH1</strain>
    </source>
</reference>
<protein>
    <submittedName>
        <fullName evidence="1">Uncharacterized protein</fullName>
    </submittedName>
</protein>
<dbReference type="AlphaFoldDB" id="A0A811KKH7"/>
<evidence type="ECO:0000313" key="1">
    <source>
        <dbReference type="EMBL" id="CAD5215594.1"/>
    </source>
</evidence>
<dbReference type="OrthoDB" id="10465269at2759"/>
<dbReference type="Proteomes" id="UP000614601">
    <property type="component" value="Unassembled WGS sequence"/>
</dbReference>